<evidence type="ECO:0000313" key="6">
    <source>
        <dbReference type="Proteomes" id="UP001430953"/>
    </source>
</evidence>
<keyword evidence="6" id="KW-1185">Reference proteome</keyword>
<feature type="domain" description="RING-type" evidence="4">
    <location>
        <begin position="132"/>
        <end position="169"/>
    </location>
</feature>
<dbReference type="Pfam" id="PF13920">
    <property type="entry name" value="zf-C3HC4_3"/>
    <property type="match status" value="1"/>
</dbReference>
<keyword evidence="1 3" id="KW-0863">Zinc-finger</keyword>
<name>A0AAW2FJR1_9HYME</name>
<reference evidence="5 6" key="1">
    <citation type="submission" date="2023-03" db="EMBL/GenBank/DDBJ databases">
        <title>High recombination rates correlate with genetic variation in Cardiocondyla obscurior ants.</title>
        <authorList>
            <person name="Errbii M."/>
        </authorList>
    </citation>
    <scope>NUCLEOTIDE SEQUENCE [LARGE SCALE GENOMIC DNA]</scope>
    <source>
        <strain evidence="5">Alpha-2009</strain>
        <tissue evidence="5">Whole body</tissue>
    </source>
</reference>
<dbReference type="SUPFAM" id="SSF57850">
    <property type="entry name" value="RING/U-box"/>
    <property type="match status" value="1"/>
</dbReference>
<evidence type="ECO:0000313" key="5">
    <source>
        <dbReference type="EMBL" id="KAL0114899.1"/>
    </source>
</evidence>
<protein>
    <recommendedName>
        <fullName evidence="4">RING-type domain-containing protein</fullName>
    </recommendedName>
</protein>
<dbReference type="InterPro" id="IPR001841">
    <property type="entry name" value="Znf_RING"/>
</dbReference>
<keyword evidence="1 3" id="KW-0479">Metal-binding</keyword>
<dbReference type="InterPro" id="IPR044247">
    <property type="entry name" value="SPL2-like"/>
</dbReference>
<dbReference type="GO" id="GO:0008270">
    <property type="term" value="F:zinc ion binding"/>
    <property type="evidence" value="ECO:0007669"/>
    <property type="project" value="UniProtKB-KW"/>
</dbReference>
<evidence type="ECO:0000256" key="1">
    <source>
        <dbReference type="ARBA" id="ARBA00022771"/>
    </source>
</evidence>
<evidence type="ECO:0000256" key="2">
    <source>
        <dbReference type="ARBA" id="ARBA00022833"/>
    </source>
</evidence>
<gene>
    <name evidence="5" type="ORF">PUN28_010436</name>
</gene>
<dbReference type="PANTHER" id="PTHR47355:SF1">
    <property type="entry name" value="E3 UBIQUITIN-PROTEIN LIGASE SPL2"/>
    <property type="match status" value="1"/>
</dbReference>
<evidence type="ECO:0000256" key="3">
    <source>
        <dbReference type="PROSITE-ProRule" id="PRU00175"/>
    </source>
</evidence>
<comment type="caution">
    <text evidence="5">The sequence shown here is derived from an EMBL/GenBank/DDBJ whole genome shotgun (WGS) entry which is preliminary data.</text>
</comment>
<dbReference type="GO" id="GO:0004842">
    <property type="term" value="F:ubiquitin-protein transferase activity"/>
    <property type="evidence" value="ECO:0007669"/>
    <property type="project" value="InterPro"/>
</dbReference>
<dbReference type="AlphaFoldDB" id="A0AAW2FJR1"/>
<keyword evidence="2" id="KW-0862">Zinc</keyword>
<dbReference type="Proteomes" id="UP001430953">
    <property type="component" value="Unassembled WGS sequence"/>
</dbReference>
<evidence type="ECO:0000259" key="4">
    <source>
        <dbReference type="PROSITE" id="PS50089"/>
    </source>
</evidence>
<sequence length="181" mass="20978">MFINNLGKLITDEELKLKRLKIILTNNCTNIKTKSRDNKILEVQKYFAAENNNSHKTYPSTSTRQELSINDKDKHKNFRTILHDEGEYEIPENDYSYLTDTSNTEDLSFHNVDWNVTKTLSPSEAKSSSDICTVCLTNERTHAFVPCGHLACCVTCIKRLEAKRRPICNDPYETYIRIRKP</sequence>
<dbReference type="Gene3D" id="3.30.40.10">
    <property type="entry name" value="Zinc/RING finger domain, C3HC4 (zinc finger)"/>
    <property type="match status" value="1"/>
</dbReference>
<dbReference type="InterPro" id="IPR013083">
    <property type="entry name" value="Znf_RING/FYVE/PHD"/>
</dbReference>
<dbReference type="PANTHER" id="PTHR47355">
    <property type="entry name" value="E3 UBIQUITIN-PROTEIN LIGASE SPL2"/>
    <property type="match status" value="1"/>
</dbReference>
<dbReference type="PROSITE" id="PS50089">
    <property type="entry name" value="ZF_RING_2"/>
    <property type="match status" value="1"/>
</dbReference>
<proteinExistence type="predicted"/>
<dbReference type="EMBL" id="JADYXP020000010">
    <property type="protein sequence ID" value="KAL0114899.1"/>
    <property type="molecule type" value="Genomic_DNA"/>
</dbReference>
<accession>A0AAW2FJR1</accession>
<organism evidence="5 6">
    <name type="scientific">Cardiocondyla obscurior</name>
    <dbReference type="NCBI Taxonomy" id="286306"/>
    <lineage>
        <taxon>Eukaryota</taxon>
        <taxon>Metazoa</taxon>
        <taxon>Ecdysozoa</taxon>
        <taxon>Arthropoda</taxon>
        <taxon>Hexapoda</taxon>
        <taxon>Insecta</taxon>
        <taxon>Pterygota</taxon>
        <taxon>Neoptera</taxon>
        <taxon>Endopterygota</taxon>
        <taxon>Hymenoptera</taxon>
        <taxon>Apocrita</taxon>
        <taxon>Aculeata</taxon>
        <taxon>Formicoidea</taxon>
        <taxon>Formicidae</taxon>
        <taxon>Myrmicinae</taxon>
        <taxon>Cardiocondyla</taxon>
    </lineage>
</organism>